<organism evidence="1 2">
    <name type="scientific">Desulfuribacillus stibiiarsenatis</name>
    <dbReference type="NCBI Taxonomy" id="1390249"/>
    <lineage>
        <taxon>Bacteria</taxon>
        <taxon>Bacillati</taxon>
        <taxon>Bacillota</taxon>
        <taxon>Desulfuribacillia</taxon>
        <taxon>Desulfuribacillales</taxon>
        <taxon>Desulfuribacillaceae</taxon>
        <taxon>Desulfuribacillus</taxon>
    </lineage>
</organism>
<dbReference type="EMBL" id="MJAT01000022">
    <property type="protein sequence ID" value="OEH85408.1"/>
    <property type="molecule type" value="Genomic_DNA"/>
</dbReference>
<dbReference type="RefSeq" id="WP_069702235.1">
    <property type="nucleotide sequence ID" value="NZ_MJAT01000022.1"/>
</dbReference>
<protein>
    <submittedName>
        <fullName evidence="1">Uncharacterized protein</fullName>
    </submittedName>
</protein>
<dbReference type="PROSITE" id="PS51257">
    <property type="entry name" value="PROKAR_LIPOPROTEIN"/>
    <property type="match status" value="1"/>
</dbReference>
<proteinExistence type="predicted"/>
<gene>
    <name evidence="1" type="ORF">BHU72_04780</name>
</gene>
<accession>A0A1E5L5U9</accession>
<evidence type="ECO:0000313" key="1">
    <source>
        <dbReference type="EMBL" id="OEH85408.1"/>
    </source>
</evidence>
<name>A0A1E5L5U9_9FIRM</name>
<evidence type="ECO:0000313" key="2">
    <source>
        <dbReference type="Proteomes" id="UP000095255"/>
    </source>
</evidence>
<dbReference type="AlphaFoldDB" id="A0A1E5L5U9"/>
<keyword evidence="2" id="KW-1185">Reference proteome</keyword>
<dbReference type="Proteomes" id="UP000095255">
    <property type="component" value="Unassembled WGS sequence"/>
</dbReference>
<comment type="caution">
    <text evidence="1">The sequence shown here is derived from an EMBL/GenBank/DDBJ whole genome shotgun (WGS) entry which is preliminary data.</text>
</comment>
<dbReference type="STRING" id="1390249.BHU72_04780"/>
<sequence>MKTLRKKLLLLIAIVTLSMTIVGCKEVPVVKVVDPTQEVVSNIVKYEAPERTIAPEPKEKTGVS</sequence>
<reference evidence="1 2" key="1">
    <citation type="submission" date="2016-09" db="EMBL/GenBank/DDBJ databases">
        <title>Desulfuribacillus arsenicus sp. nov., an obligately anaerobic, dissimilatory arsenic- and antimonate-reducing bacterium isolated from anoxic sediments.</title>
        <authorList>
            <person name="Abin C.A."/>
            <person name="Hollibaugh J.T."/>
        </authorList>
    </citation>
    <scope>NUCLEOTIDE SEQUENCE [LARGE SCALE GENOMIC DNA]</scope>
    <source>
        <strain evidence="1 2">MLFW-2</strain>
    </source>
</reference>